<dbReference type="Proteomes" id="UP001488805">
    <property type="component" value="Unassembled WGS sequence"/>
</dbReference>
<reference evidence="2 3" key="1">
    <citation type="journal article" date="2024" name="Genome Biol. Evol.">
        <title>Chromosome-level genome assembly of the viviparous eelpout Zoarces viviparus.</title>
        <authorList>
            <person name="Fuhrmann N."/>
            <person name="Brasseur M.V."/>
            <person name="Bakowski C.E."/>
            <person name="Podsiadlowski L."/>
            <person name="Prost S."/>
            <person name="Krehenwinkel H."/>
            <person name="Mayer C."/>
        </authorList>
    </citation>
    <scope>NUCLEOTIDE SEQUENCE [LARGE SCALE GENOMIC DNA]</scope>
    <source>
        <strain evidence="2">NO-MEL_2022_Ind0_liver</strain>
    </source>
</reference>
<evidence type="ECO:0000256" key="1">
    <source>
        <dbReference type="SAM" id="MobiDB-lite"/>
    </source>
</evidence>
<feature type="region of interest" description="Disordered" evidence="1">
    <location>
        <begin position="60"/>
        <end position="81"/>
    </location>
</feature>
<feature type="region of interest" description="Disordered" evidence="1">
    <location>
        <begin position="1"/>
        <end position="42"/>
    </location>
</feature>
<gene>
    <name evidence="2" type="ORF">VZT92_025193</name>
</gene>
<proteinExistence type="predicted"/>
<dbReference type="AlphaFoldDB" id="A0AAW1E4K5"/>
<name>A0AAW1E4K5_ZOAVI</name>
<evidence type="ECO:0000313" key="3">
    <source>
        <dbReference type="Proteomes" id="UP001488805"/>
    </source>
</evidence>
<evidence type="ECO:0000313" key="2">
    <source>
        <dbReference type="EMBL" id="KAK9517310.1"/>
    </source>
</evidence>
<comment type="caution">
    <text evidence="2">The sequence shown here is derived from an EMBL/GenBank/DDBJ whole genome shotgun (WGS) entry which is preliminary data.</text>
</comment>
<dbReference type="EMBL" id="JBCEZU010000575">
    <property type="protein sequence ID" value="KAK9517310.1"/>
    <property type="molecule type" value="Genomic_DNA"/>
</dbReference>
<keyword evidence="3" id="KW-1185">Reference proteome</keyword>
<accession>A0AAW1E4K5</accession>
<evidence type="ECO:0008006" key="4">
    <source>
        <dbReference type="Google" id="ProtNLM"/>
    </source>
</evidence>
<organism evidence="2 3">
    <name type="scientific">Zoarces viviparus</name>
    <name type="common">Viviparous eelpout</name>
    <name type="synonym">Blennius viviparus</name>
    <dbReference type="NCBI Taxonomy" id="48416"/>
    <lineage>
        <taxon>Eukaryota</taxon>
        <taxon>Metazoa</taxon>
        <taxon>Chordata</taxon>
        <taxon>Craniata</taxon>
        <taxon>Vertebrata</taxon>
        <taxon>Euteleostomi</taxon>
        <taxon>Actinopterygii</taxon>
        <taxon>Neopterygii</taxon>
        <taxon>Teleostei</taxon>
        <taxon>Neoteleostei</taxon>
        <taxon>Acanthomorphata</taxon>
        <taxon>Eupercaria</taxon>
        <taxon>Perciformes</taxon>
        <taxon>Cottioidei</taxon>
        <taxon>Zoarcales</taxon>
        <taxon>Zoarcidae</taxon>
        <taxon>Zoarcinae</taxon>
        <taxon>Zoarces</taxon>
    </lineage>
</organism>
<protein>
    <recommendedName>
        <fullName evidence="4">Interleukin-6</fullName>
    </recommendedName>
</protein>
<sequence length="217" mass="24832">MDQCEDREEGVPPSKTSHTKAQRIHQGPDCPGPGPEPSCVSMKSDWSMARPVVFKDGCHSVDQREDQESSEAPRGQSAQQHQAHLDSIFMLLEENIVTFVKNELKKIQKVVSSDYPECLESQREDEEVLDSVNEDQRRRCREAFVKITINFLRRMKQEELADCLQSRSHSGVCQHELKSNLKKKFQYLDVFDLKKYSASEEAILRLLPVVKASNKAL</sequence>